<comment type="caution">
    <text evidence="6">The sequence shown here is derived from an EMBL/GenBank/DDBJ whole genome shotgun (WGS) entry which is preliminary data.</text>
</comment>
<sequence length="226" mass="23967">MIFSSLSKAIAQATDPAFRGVFLKALGITIAVLIGAVIAIGYLVGSLGAFTLPFIGVIDPGATAGIVSALLTLLLSVFLMLPVASIVIGFFLDDIASAVEERHYPSLPAAARLSISDSFVDALRFFGVVVGANLAALIVYLIFLPLAPFIFYGLNGYLLGREYFQLVALRRLPPKEVAALRQRNKGVIWGMGVMLALPLSIPFAGVLVPLIGVAAFTHLFHRVAAR</sequence>
<dbReference type="RefSeq" id="WP_184012771.1">
    <property type="nucleotide sequence ID" value="NZ_JACIJS010000009.1"/>
</dbReference>
<evidence type="ECO:0000256" key="4">
    <source>
        <dbReference type="ARBA" id="ARBA00023136"/>
    </source>
</evidence>
<feature type="transmembrane region" description="Helical" evidence="5">
    <location>
        <begin position="21"/>
        <end position="44"/>
    </location>
</feature>
<feature type="transmembrane region" description="Helical" evidence="5">
    <location>
        <begin position="64"/>
        <end position="92"/>
    </location>
</feature>
<organism evidence="6 7">
    <name type="scientific">Rubricella aquisinus</name>
    <dbReference type="NCBI Taxonomy" id="2028108"/>
    <lineage>
        <taxon>Bacteria</taxon>
        <taxon>Pseudomonadati</taxon>
        <taxon>Pseudomonadota</taxon>
        <taxon>Alphaproteobacteria</taxon>
        <taxon>Rhodobacterales</taxon>
        <taxon>Paracoccaceae</taxon>
        <taxon>Rubricella</taxon>
    </lineage>
</organism>
<evidence type="ECO:0000313" key="7">
    <source>
        <dbReference type="Proteomes" id="UP000553766"/>
    </source>
</evidence>
<keyword evidence="7" id="KW-1185">Reference proteome</keyword>
<feature type="transmembrane region" description="Helical" evidence="5">
    <location>
        <begin position="187"/>
        <end position="220"/>
    </location>
</feature>
<name>A0A840WQ46_9RHOB</name>
<protein>
    <submittedName>
        <fullName evidence="6">Uncharacterized protein involved in cysteine biosynthesis</fullName>
    </submittedName>
</protein>
<evidence type="ECO:0000256" key="5">
    <source>
        <dbReference type="SAM" id="Phobius"/>
    </source>
</evidence>
<accession>A0A840WQ46</accession>
<reference evidence="6 7" key="1">
    <citation type="submission" date="2020-08" db="EMBL/GenBank/DDBJ databases">
        <title>Genomic Encyclopedia of Type Strains, Phase IV (KMG-IV): sequencing the most valuable type-strain genomes for metagenomic binning, comparative biology and taxonomic classification.</title>
        <authorList>
            <person name="Goeker M."/>
        </authorList>
    </citation>
    <scope>NUCLEOTIDE SEQUENCE [LARGE SCALE GENOMIC DNA]</scope>
    <source>
        <strain evidence="6 7">DSM 103377</strain>
    </source>
</reference>
<dbReference type="Pfam" id="PF07264">
    <property type="entry name" value="EI24"/>
    <property type="match status" value="1"/>
</dbReference>
<gene>
    <name evidence="6" type="ORF">FHS89_002853</name>
</gene>
<keyword evidence="4 5" id="KW-0472">Membrane</keyword>
<dbReference type="AlphaFoldDB" id="A0A840WQ46"/>
<feature type="transmembrane region" description="Helical" evidence="5">
    <location>
        <begin position="122"/>
        <end position="143"/>
    </location>
</feature>
<evidence type="ECO:0000256" key="3">
    <source>
        <dbReference type="ARBA" id="ARBA00022989"/>
    </source>
</evidence>
<evidence type="ECO:0000313" key="6">
    <source>
        <dbReference type="EMBL" id="MBB5516811.1"/>
    </source>
</evidence>
<dbReference type="EMBL" id="JACIJS010000009">
    <property type="protein sequence ID" value="MBB5516811.1"/>
    <property type="molecule type" value="Genomic_DNA"/>
</dbReference>
<dbReference type="Proteomes" id="UP000553766">
    <property type="component" value="Unassembled WGS sequence"/>
</dbReference>
<dbReference type="InterPro" id="IPR059112">
    <property type="entry name" value="CysZ/EI24"/>
</dbReference>
<keyword evidence="2 5" id="KW-0812">Transmembrane</keyword>
<keyword evidence="3 5" id="KW-1133">Transmembrane helix</keyword>
<proteinExistence type="predicted"/>
<evidence type="ECO:0000256" key="2">
    <source>
        <dbReference type="ARBA" id="ARBA00022692"/>
    </source>
</evidence>
<evidence type="ECO:0000256" key="1">
    <source>
        <dbReference type="ARBA" id="ARBA00004141"/>
    </source>
</evidence>
<comment type="subcellular location">
    <subcellularLocation>
        <location evidence="1">Membrane</location>
        <topology evidence="1">Multi-pass membrane protein</topology>
    </subcellularLocation>
</comment>